<dbReference type="SUPFAM" id="SSF53474">
    <property type="entry name" value="alpha/beta-Hydrolases"/>
    <property type="match status" value="1"/>
</dbReference>
<feature type="domain" description="AB hydrolase-1" evidence="2">
    <location>
        <begin position="28"/>
        <end position="247"/>
    </location>
</feature>
<proteinExistence type="predicted"/>
<organism evidence="3 4">
    <name type="scientific">Pseudarthrobacter oxydans</name>
    <name type="common">Arthrobacter oxydans</name>
    <dbReference type="NCBI Taxonomy" id="1671"/>
    <lineage>
        <taxon>Bacteria</taxon>
        <taxon>Bacillati</taxon>
        <taxon>Actinomycetota</taxon>
        <taxon>Actinomycetes</taxon>
        <taxon>Micrococcales</taxon>
        <taxon>Micrococcaceae</taxon>
        <taxon>Pseudarthrobacter</taxon>
    </lineage>
</organism>
<dbReference type="Proteomes" id="UP001262032">
    <property type="component" value="Unassembled WGS sequence"/>
</dbReference>
<protein>
    <submittedName>
        <fullName evidence="3">Pimeloyl-ACP methyl ester carboxylesterase</fullName>
    </submittedName>
</protein>
<dbReference type="InterPro" id="IPR050266">
    <property type="entry name" value="AB_hydrolase_sf"/>
</dbReference>
<dbReference type="GO" id="GO:0016020">
    <property type="term" value="C:membrane"/>
    <property type="evidence" value="ECO:0007669"/>
    <property type="project" value="TreeGrafter"/>
</dbReference>
<keyword evidence="1" id="KW-0378">Hydrolase</keyword>
<dbReference type="Gene3D" id="3.40.50.1820">
    <property type="entry name" value="alpha/beta hydrolase"/>
    <property type="match status" value="1"/>
</dbReference>
<dbReference type="PANTHER" id="PTHR43798:SF31">
    <property type="entry name" value="AB HYDROLASE SUPERFAMILY PROTEIN YCLE"/>
    <property type="match status" value="1"/>
</dbReference>
<reference evidence="3" key="1">
    <citation type="submission" date="2023-07" db="EMBL/GenBank/DDBJ databases">
        <title>Sorghum-associated microbial communities from plants grown in Nebraska, USA.</title>
        <authorList>
            <person name="Schachtman D."/>
        </authorList>
    </citation>
    <scope>NUCLEOTIDE SEQUENCE</scope>
    <source>
        <strain evidence="3">BE261</strain>
    </source>
</reference>
<name>A0AAW8N840_PSEOX</name>
<dbReference type="InterPro" id="IPR000073">
    <property type="entry name" value="AB_hydrolase_1"/>
</dbReference>
<dbReference type="PANTHER" id="PTHR43798">
    <property type="entry name" value="MONOACYLGLYCEROL LIPASE"/>
    <property type="match status" value="1"/>
</dbReference>
<evidence type="ECO:0000313" key="3">
    <source>
        <dbReference type="EMBL" id="MDR7162524.1"/>
    </source>
</evidence>
<dbReference type="GO" id="GO:0016787">
    <property type="term" value="F:hydrolase activity"/>
    <property type="evidence" value="ECO:0007669"/>
    <property type="project" value="UniProtKB-KW"/>
</dbReference>
<accession>A0AAW8N840</accession>
<comment type="caution">
    <text evidence="3">The sequence shown here is derived from an EMBL/GenBank/DDBJ whole genome shotgun (WGS) entry which is preliminary data.</text>
</comment>
<dbReference type="PRINTS" id="PR00111">
    <property type="entry name" value="ABHYDROLASE"/>
</dbReference>
<gene>
    <name evidence="3" type="ORF">J2X12_000525</name>
</gene>
<evidence type="ECO:0000256" key="1">
    <source>
        <dbReference type="ARBA" id="ARBA00022801"/>
    </source>
</evidence>
<dbReference type="InterPro" id="IPR029058">
    <property type="entry name" value="AB_hydrolase_fold"/>
</dbReference>
<dbReference type="EMBL" id="JAVDWN010000001">
    <property type="protein sequence ID" value="MDR7162524.1"/>
    <property type="molecule type" value="Genomic_DNA"/>
</dbReference>
<dbReference type="AlphaFoldDB" id="A0AAW8N840"/>
<evidence type="ECO:0000259" key="2">
    <source>
        <dbReference type="Pfam" id="PF00561"/>
    </source>
</evidence>
<sequence>MDSEVRRLSLRTGIAVPCLVQGDPSAQPLLLLHAWGESRRSFDRLIPLLEGLQILAPDLRGHGEADKPRGGYSLTDQARDVEAILDALGLESAAILGSSSGGYVAQQVAVAHPGRVSALVLVGSPLNLAGRPAFADEVESLRDPLDEGWVRQSLEWFTFHRQVPGWFVEDRVRDGMRMPAHVWRTALEGLYQAVPPTDAGPIGVPALILWGEDDEFLPRRDEEVLAGRIPGSVLKVYSGTGHLILWECPEQVAADTRAFLAPSRGWSGGS</sequence>
<dbReference type="GeneID" id="97420854"/>
<evidence type="ECO:0000313" key="4">
    <source>
        <dbReference type="Proteomes" id="UP001262032"/>
    </source>
</evidence>
<dbReference type="RefSeq" id="WP_310108809.1">
    <property type="nucleotide sequence ID" value="NZ_JAVDTN010000001.1"/>
</dbReference>
<dbReference type="Pfam" id="PF00561">
    <property type="entry name" value="Abhydrolase_1"/>
    <property type="match status" value="1"/>
</dbReference>